<dbReference type="EMBL" id="ML178817">
    <property type="protein sequence ID" value="TFL05232.1"/>
    <property type="molecule type" value="Genomic_DNA"/>
</dbReference>
<dbReference type="Gene3D" id="3.20.20.80">
    <property type="entry name" value="Glycosidases"/>
    <property type="match status" value="1"/>
</dbReference>
<evidence type="ECO:0000313" key="3">
    <source>
        <dbReference type="EMBL" id="TFL05232.1"/>
    </source>
</evidence>
<gene>
    <name evidence="3" type="ORF">BDV98DRAFT_589937</name>
</gene>
<evidence type="ECO:0000313" key="4">
    <source>
        <dbReference type="Proteomes" id="UP000305067"/>
    </source>
</evidence>
<sequence>MRLVAVAFLTIAGIASASKRGLAWPWFNEQSNFDPIRFTSEGKVSWMYNWETWRPAKTPNVNFIGMQATRDSGASPIRELHNRWRTQGWTDVFSLNEPDQNGISPQDAVGWYMQWINPMTIRKGLPAVTSSTNRGMGLDWLQSFMDICKGHCYHDYINLHWYGSTFAQFQAHINDAHKRFPQENIVISEFSLVAPASPQAQADFFRQAISWLDGIGFVVMYFPFVATSPGMLSAHDGGAISHVGTGGALFDNDGSVSIAGKSLLM</sequence>
<proteinExistence type="predicted"/>
<feature type="signal peptide" evidence="1">
    <location>
        <begin position="1"/>
        <end position="17"/>
    </location>
</feature>
<dbReference type="Proteomes" id="UP000305067">
    <property type="component" value="Unassembled WGS sequence"/>
</dbReference>
<dbReference type="PANTHER" id="PTHR34154:SF3">
    <property type="entry name" value="ALKALI-SENSITIVE LINKAGE PROTEIN 1"/>
    <property type="match status" value="1"/>
</dbReference>
<evidence type="ECO:0000259" key="2">
    <source>
        <dbReference type="Pfam" id="PF11790"/>
    </source>
</evidence>
<dbReference type="Pfam" id="PF11790">
    <property type="entry name" value="Glyco_hydro_cc"/>
    <property type="match status" value="1"/>
</dbReference>
<dbReference type="GO" id="GO:0009277">
    <property type="term" value="C:fungal-type cell wall"/>
    <property type="evidence" value="ECO:0007669"/>
    <property type="project" value="TreeGrafter"/>
</dbReference>
<evidence type="ECO:0000256" key="1">
    <source>
        <dbReference type="SAM" id="SignalP"/>
    </source>
</evidence>
<dbReference type="OrthoDB" id="43654at2759"/>
<dbReference type="InterPro" id="IPR017853">
    <property type="entry name" value="GH"/>
</dbReference>
<accession>A0A5C3QTL7</accession>
<name>A0A5C3QTL7_9AGAR</name>
<organism evidence="3 4">
    <name type="scientific">Pterulicium gracile</name>
    <dbReference type="NCBI Taxonomy" id="1884261"/>
    <lineage>
        <taxon>Eukaryota</taxon>
        <taxon>Fungi</taxon>
        <taxon>Dikarya</taxon>
        <taxon>Basidiomycota</taxon>
        <taxon>Agaricomycotina</taxon>
        <taxon>Agaricomycetes</taxon>
        <taxon>Agaricomycetidae</taxon>
        <taxon>Agaricales</taxon>
        <taxon>Pleurotineae</taxon>
        <taxon>Pterulaceae</taxon>
        <taxon>Pterulicium</taxon>
    </lineage>
</organism>
<dbReference type="SUPFAM" id="SSF51445">
    <property type="entry name" value="(Trans)glycosidases"/>
    <property type="match status" value="1"/>
</dbReference>
<feature type="chain" id="PRO_5022803512" description="Asl1-like glycosyl hydrolase catalytic domain-containing protein" evidence="1">
    <location>
        <begin position="18"/>
        <end position="265"/>
    </location>
</feature>
<dbReference type="PANTHER" id="PTHR34154">
    <property type="entry name" value="ALKALI-SENSITIVE LINKAGE PROTEIN 1"/>
    <property type="match status" value="1"/>
</dbReference>
<keyword evidence="1" id="KW-0732">Signal</keyword>
<keyword evidence="4" id="KW-1185">Reference proteome</keyword>
<dbReference type="GO" id="GO:0071966">
    <property type="term" value="P:fungal-type cell wall polysaccharide metabolic process"/>
    <property type="evidence" value="ECO:0007669"/>
    <property type="project" value="TreeGrafter"/>
</dbReference>
<feature type="domain" description="Asl1-like glycosyl hydrolase catalytic" evidence="2">
    <location>
        <begin position="21"/>
        <end position="257"/>
    </location>
</feature>
<dbReference type="InterPro" id="IPR053183">
    <property type="entry name" value="ASL1"/>
</dbReference>
<dbReference type="InterPro" id="IPR024655">
    <property type="entry name" value="Asl1_glyco_hydro_catalytic"/>
</dbReference>
<reference evidence="3 4" key="1">
    <citation type="journal article" date="2019" name="Nat. Ecol. Evol.">
        <title>Megaphylogeny resolves global patterns of mushroom evolution.</title>
        <authorList>
            <person name="Varga T."/>
            <person name="Krizsan K."/>
            <person name="Foldi C."/>
            <person name="Dima B."/>
            <person name="Sanchez-Garcia M."/>
            <person name="Sanchez-Ramirez S."/>
            <person name="Szollosi G.J."/>
            <person name="Szarkandi J.G."/>
            <person name="Papp V."/>
            <person name="Albert L."/>
            <person name="Andreopoulos W."/>
            <person name="Angelini C."/>
            <person name="Antonin V."/>
            <person name="Barry K.W."/>
            <person name="Bougher N.L."/>
            <person name="Buchanan P."/>
            <person name="Buyck B."/>
            <person name="Bense V."/>
            <person name="Catcheside P."/>
            <person name="Chovatia M."/>
            <person name="Cooper J."/>
            <person name="Damon W."/>
            <person name="Desjardin D."/>
            <person name="Finy P."/>
            <person name="Geml J."/>
            <person name="Haridas S."/>
            <person name="Hughes K."/>
            <person name="Justo A."/>
            <person name="Karasinski D."/>
            <person name="Kautmanova I."/>
            <person name="Kiss B."/>
            <person name="Kocsube S."/>
            <person name="Kotiranta H."/>
            <person name="LaButti K.M."/>
            <person name="Lechner B.E."/>
            <person name="Liimatainen K."/>
            <person name="Lipzen A."/>
            <person name="Lukacs Z."/>
            <person name="Mihaltcheva S."/>
            <person name="Morgado L.N."/>
            <person name="Niskanen T."/>
            <person name="Noordeloos M.E."/>
            <person name="Ohm R.A."/>
            <person name="Ortiz-Santana B."/>
            <person name="Ovrebo C."/>
            <person name="Racz N."/>
            <person name="Riley R."/>
            <person name="Savchenko A."/>
            <person name="Shiryaev A."/>
            <person name="Soop K."/>
            <person name="Spirin V."/>
            <person name="Szebenyi C."/>
            <person name="Tomsovsky M."/>
            <person name="Tulloss R.E."/>
            <person name="Uehling J."/>
            <person name="Grigoriev I.V."/>
            <person name="Vagvolgyi C."/>
            <person name="Papp T."/>
            <person name="Martin F.M."/>
            <person name="Miettinen O."/>
            <person name="Hibbett D.S."/>
            <person name="Nagy L.G."/>
        </authorList>
    </citation>
    <scope>NUCLEOTIDE SEQUENCE [LARGE SCALE GENOMIC DNA]</scope>
    <source>
        <strain evidence="3 4">CBS 309.79</strain>
    </source>
</reference>
<dbReference type="AlphaFoldDB" id="A0A5C3QTL7"/>
<protein>
    <recommendedName>
        <fullName evidence="2">Asl1-like glycosyl hydrolase catalytic domain-containing protein</fullName>
    </recommendedName>
</protein>